<protein>
    <submittedName>
        <fullName evidence="1">Uncharacterized protein</fullName>
    </submittedName>
</protein>
<reference evidence="1 2" key="1">
    <citation type="journal article" date="2023" name="Sci. Data">
        <title>Genome assembly of the Korean intertidal mud-creeper Batillaria attramentaria.</title>
        <authorList>
            <person name="Patra A.K."/>
            <person name="Ho P.T."/>
            <person name="Jun S."/>
            <person name="Lee S.J."/>
            <person name="Kim Y."/>
            <person name="Won Y.J."/>
        </authorList>
    </citation>
    <scope>NUCLEOTIDE SEQUENCE [LARGE SCALE GENOMIC DNA]</scope>
    <source>
        <strain evidence="1">Wonlab-2016</strain>
    </source>
</reference>
<name>A0ABD0M3F0_9CAEN</name>
<comment type="caution">
    <text evidence="1">The sequence shown here is derived from an EMBL/GenBank/DDBJ whole genome shotgun (WGS) entry which is preliminary data.</text>
</comment>
<feature type="non-terminal residue" evidence="1">
    <location>
        <position position="1"/>
    </location>
</feature>
<dbReference type="Proteomes" id="UP001519460">
    <property type="component" value="Unassembled WGS sequence"/>
</dbReference>
<gene>
    <name evidence="1" type="ORF">BaRGS_00002531</name>
</gene>
<proteinExistence type="predicted"/>
<accession>A0ABD0M3F0</accession>
<keyword evidence="2" id="KW-1185">Reference proteome</keyword>
<dbReference type="EMBL" id="JACVVK020000007">
    <property type="protein sequence ID" value="KAK7506419.1"/>
    <property type="molecule type" value="Genomic_DNA"/>
</dbReference>
<dbReference type="AlphaFoldDB" id="A0ABD0M3F0"/>
<evidence type="ECO:0000313" key="1">
    <source>
        <dbReference type="EMBL" id="KAK7506419.1"/>
    </source>
</evidence>
<sequence>ALLYFASHNLFLLQVRGMGGEPVRNVPVTLVKAFSLCGGRVPGGTVGIVLHVLTTVYLPPPCLRYIRDSTEAGRRRPASDRRHGCSVSPYPKSAPRIPWVRLAGSVTWRENHTTCLDPFDGPGEVKYVRKSLLASGTGARMHDVIPQYVATLDSELGDDDPFDVQVVTLGTNQIPPRRYDLTDLGDPLYFQGWADVQGTGAANDYCRVIGKGKRRFLSCALAGTRGQGHQYVSKLGFDAGHNGTWFMRDVDSDGRDDYCRCIGEASASHIVCMKAGEKGFYGSTIQGGSENTFELPGSQGCHHKRLNPHFGL</sequence>
<evidence type="ECO:0000313" key="2">
    <source>
        <dbReference type="Proteomes" id="UP001519460"/>
    </source>
</evidence>
<organism evidence="1 2">
    <name type="scientific">Batillaria attramentaria</name>
    <dbReference type="NCBI Taxonomy" id="370345"/>
    <lineage>
        <taxon>Eukaryota</taxon>
        <taxon>Metazoa</taxon>
        <taxon>Spiralia</taxon>
        <taxon>Lophotrochozoa</taxon>
        <taxon>Mollusca</taxon>
        <taxon>Gastropoda</taxon>
        <taxon>Caenogastropoda</taxon>
        <taxon>Sorbeoconcha</taxon>
        <taxon>Cerithioidea</taxon>
        <taxon>Batillariidae</taxon>
        <taxon>Batillaria</taxon>
    </lineage>
</organism>